<evidence type="ECO:0000313" key="2">
    <source>
        <dbReference type="EMBL" id="KAL0478020.1"/>
    </source>
</evidence>
<comment type="similarity">
    <text evidence="1">Belongs to the asaB hydroxylase/desaturase family.</text>
</comment>
<organism evidence="2 3">
    <name type="scientific">Acrasis kona</name>
    <dbReference type="NCBI Taxonomy" id="1008807"/>
    <lineage>
        <taxon>Eukaryota</taxon>
        <taxon>Discoba</taxon>
        <taxon>Heterolobosea</taxon>
        <taxon>Tetramitia</taxon>
        <taxon>Eutetramitia</taxon>
        <taxon>Acrasidae</taxon>
        <taxon>Acrasis</taxon>
    </lineage>
</organism>
<dbReference type="InterPro" id="IPR044053">
    <property type="entry name" value="AsaB-like"/>
</dbReference>
<evidence type="ECO:0000256" key="1">
    <source>
        <dbReference type="ARBA" id="ARBA00023604"/>
    </source>
</evidence>
<comment type="caution">
    <text evidence="2">The sequence shown here is derived from an EMBL/GenBank/DDBJ whole genome shotgun (WGS) entry which is preliminary data.</text>
</comment>
<sequence length="276" mass="32162">MAIEQHTTSTELKYTEAPAHIKKFYTNINDIEDTNVSRKDYKANINDIRTAPNQSDLKLDVTGFQLFRSESTFKNFNVESEVKEVYYPQVIDLLKKKTGASRIQIYDHTIRRNVPGQKDDSPDKRQPVSLVHIDQTPKAAKARVHRHNPEDAEELLTKRYQLINVWRPIENPAFDRPLAVCDFRSIKKEDLVPVSLIYPDYEGETYGVRYNPEHKWYYVKDMTEDEVLFIKCFDSDHFKDETISGLTPHTAFVDPQTSESAPLRKSIEVRAIVYYD</sequence>
<protein>
    <submittedName>
        <fullName evidence="2">Oxidoreductase</fullName>
    </submittedName>
</protein>
<dbReference type="Proteomes" id="UP001431209">
    <property type="component" value="Unassembled WGS sequence"/>
</dbReference>
<gene>
    <name evidence="2" type="ORF">AKO1_005323</name>
</gene>
<name>A0AAW2YMD4_9EUKA</name>
<proteinExistence type="inferred from homology"/>
<dbReference type="PANTHER" id="PTHR34598:SF4">
    <property type="entry name" value="7ALPHA-CEPHEM-METHOXYLASE P8 CHAIN RELATED PROTEIN"/>
    <property type="match status" value="1"/>
</dbReference>
<dbReference type="EMBL" id="JAOPGA020000288">
    <property type="protein sequence ID" value="KAL0478020.1"/>
    <property type="molecule type" value="Genomic_DNA"/>
</dbReference>
<dbReference type="NCBIfam" id="NF041278">
    <property type="entry name" value="CmcJ_NvfI_EfuI"/>
    <property type="match status" value="1"/>
</dbReference>
<evidence type="ECO:0000313" key="3">
    <source>
        <dbReference type="Proteomes" id="UP001431209"/>
    </source>
</evidence>
<keyword evidence="3" id="KW-1185">Reference proteome</keyword>
<dbReference type="AlphaFoldDB" id="A0AAW2YMD4"/>
<dbReference type="PANTHER" id="PTHR34598">
    <property type="entry name" value="BLL6449 PROTEIN"/>
    <property type="match status" value="1"/>
</dbReference>
<reference evidence="2 3" key="1">
    <citation type="submission" date="2024-03" db="EMBL/GenBank/DDBJ databases">
        <title>The Acrasis kona genome and developmental transcriptomes reveal deep origins of eukaryotic multicellular pathways.</title>
        <authorList>
            <person name="Sheikh S."/>
            <person name="Fu C.-J."/>
            <person name="Brown M.W."/>
            <person name="Baldauf S.L."/>
        </authorList>
    </citation>
    <scope>NUCLEOTIDE SEQUENCE [LARGE SCALE GENOMIC DNA]</scope>
    <source>
        <strain evidence="2 3">ATCC MYA-3509</strain>
    </source>
</reference>
<accession>A0AAW2YMD4</accession>
<dbReference type="GO" id="GO:0016491">
    <property type="term" value="F:oxidoreductase activity"/>
    <property type="evidence" value="ECO:0007669"/>
    <property type="project" value="InterPro"/>
</dbReference>